<dbReference type="PANTHER" id="PTHR12353:SF31">
    <property type="entry name" value="LD44824P"/>
    <property type="match status" value="1"/>
</dbReference>
<feature type="region of interest" description="Disordered" evidence="2">
    <location>
        <begin position="103"/>
        <end position="122"/>
    </location>
</feature>
<evidence type="ECO:0000313" key="4">
    <source>
        <dbReference type="Proteomes" id="UP000594260"/>
    </source>
</evidence>
<evidence type="ECO:0000256" key="1">
    <source>
        <dbReference type="ARBA" id="ARBA00008839"/>
    </source>
</evidence>
<dbReference type="AlphaFoldDB" id="A0A7M7MDJ5"/>
<feature type="compositionally biased region" description="Polar residues" evidence="2">
    <location>
        <begin position="189"/>
        <end position="198"/>
    </location>
</feature>
<keyword evidence="4" id="KW-1185">Reference proteome</keyword>
<dbReference type="EnsemblMetazoa" id="XM_022812736">
    <property type="protein sequence ID" value="XP_022668471"/>
    <property type="gene ID" value="LOC111253404"/>
</dbReference>
<organism evidence="3 4">
    <name type="scientific">Varroa destructor</name>
    <name type="common">Honeybee mite</name>
    <dbReference type="NCBI Taxonomy" id="109461"/>
    <lineage>
        <taxon>Eukaryota</taxon>
        <taxon>Metazoa</taxon>
        <taxon>Ecdysozoa</taxon>
        <taxon>Arthropoda</taxon>
        <taxon>Chelicerata</taxon>
        <taxon>Arachnida</taxon>
        <taxon>Acari</taxon>
        <taxon>Parasitiformes</taxon>
        <taxon>Mesostigmata</taxon>
        <taxon>Gamasina</taxon>
        <taxon>Dermanyssoidea</taxon>
        <taxon>Varroidae</taxon>
        <taxon>Varroa</taxon>
    </lineage>
</organism>
<evidence type="ECO:0000256" key="2">
    <source>
        <dbReference type="SAM" id="MobiDB-lite"/>
    </source>
</evidence>
<dbReference type="InterPro" id="IPR005026">
    <property type="entry name" value="SAPAP"/>
</dbReference>
<evidence type="ECO:0000313" key="3">
    <source>
        <dbReference type="EnsemblMetazoa" id="XP_022668471"/>
    </source>
</evidence>
<dbReference type="InParanoid" id="A0A7M7MDJ5"/>
<reference evidence="3" key="1">
    <citation type="submission" date="2021-01" db="UniProtKB">
        <authorList>
            <consortium name="EnsemblMetazoa"/>
        </authorList>
    </citation>
    <scope>IDENTIFICATION</scope>
</reference>
<dbReference type="KEGG" id="vde:111253404"/>
<dbReference type="RefSeq" id="XP_022668471.1">
    <property type="nucleotide sequence ID" value="XM_022812736.1"/>
</dbReference>
<dbReference type="GO" id="GO:0023052">
    <property type="term" value="P:signaling"/>
    <property type="evidence" value="ECO:0007669"/>
    <property type="project" value="InterPro"/>
</dbReference>
<dbReference type="EnsemblMetazoa" id="XM_022812737">
    <property type="protein sequence ID" value="XP_022668472"/>
    <property type="gene ID" value="LOC111253404"/>
</dbReference>
<dbReference type="OrthoDB" id="10036956at2759"/>
<dbReference type="Proteomes" id="UP000594260">
    <property type="component" value="Unplaced"/>
</dbReference>
<dbReference type="PANTHER" id="PTHR12353">
    <property type="entry name" value="DISKS LARGE-ASSOCIATED PROTEIN DAP SAP90/PSD-95-ASSOCIATED PROTEIN"/>
    <property type="match status" value="1"/>
</dbReference>
<sequence>MLLWCLSRESVAISETTGSASSAGEQLSRKMSAGHEFLEKLETVEAEIKVESVRMAAIQEKLPDENREEISSRIDMAIGSANLILAGKCKQFRDLCQKNINENSGIPTESVDGTKSGSSEFPTRREDLEGFWEMISMPIQKVRDGFASIERLKENGWKENEDTKPQVKKTISTVGPKCQGFRKKPLASKNDNNNTPSQADIDRREKAARQKEEARQRFLEYKKEKAAARDKISSQNDDDDTDVVRSE</sequence>
<feature type="compositionally biased region" description="Basic and acidic residues" evidence="2">
    <location>
        <begin position="200"/>
        <end position="232"/>
    </location>
</feature>
<name>A0A7M7MDJ5_VARDE</name>
<protein>
    <submittedName>
        <fullName evidence="3">Uncharacterized protein</fullName>
    </submittedName>
</protein>
<proteinExistence type="inferred from homology"/>
<dbReference type="GO" id="GO:0099572">
    <property type="term" value="C:postsynaptic specialization"/>
    <property type="evidence" value="ECO:0007669"/>
    <property type="project" value="TreeGrafter"/>
</dbReference>
<comment type="similarity">
    <text evidence="1">Belongs to the SAPAP family.</text>
</comment>
<accession>A0A7M7MDJ5</accession>
<dbReference type="RefSeq" id="XP_022668472.1">
    <property type="nucleotide sequence ID" value="XM_022812737.1"/>
</dbReference>
<feature type="region of interest" description="Disordered" evidence="2">
    <location>
        <begin position="157"/>
        <end position="247"/>
    </location>
</feature>
<dbReference type="GO" id="GO:0060090">
    <property type="term" value="F:molecular adaptor activity"/>
    <property type="evidence" value="ECO:0007669"/>
    <property type="project" value="TreeGrafter"/>
</dbReference>
<dbReference type="GeneID" id="111253404"/>
<feature type="compositionally biased region" description="Polar residues" evidence="2">
    <location>
        <begin position="103"/>
        <end position="121"/>
    </location>
</feature>
<dbReference type="Pfam" id="PF03359">
    <property type="entry name" value="GKAP"/>
    <property type="match status" value="1"/>
</dbReference>
<dbReference type="GO" id="GO:0098978">
    <property type="term" value="C:glutamatergic synapse"/>
    <property type="evidence" value="ECO:0007669"/>
    <property type="project" value="TreeGrafter"/>
</dbReference>